<evidence type="ECO:0000256" key="10">
    <source>
        <dbReference type="HAMAP-Rule" id="MF_00462"/>
    </source>
</evidence>
<dbReference type="HAMAP" id="MF_00462">
    <property type="entry name" value="RsxD_RnfD"/>
    <property type="match status" value="1"/>
</dbReference>
<dbReference type="GO" id="GO:0005886">
    <property type="term" value="C:plasma membrane"/>
    <property type="evidence" value="ECO:0007669"/>
    <property type="project" value="UniProtKB-SubCell"/>
</dbReference>
<protein>
    <recommendedName>
        <fullName evidence="10">Ion-translocating oxidoreductase complex subunit D</fullName>
        <ecNumber evidence="10">7.-.-.-</ecNumber>
    </recommendedName>
    <alternativeName>
        <fullName evidence="10">Rnf electron transport complex subunit D</fullName>
    </alternativeName>
</protein>
<feature type="transmembrane region" description="Helical" evidence="10">
    <location>
        <begin position="78"/>
        <end position="97"/>
    </location>
</feature>
<keyword evidence="7 10" id="KW-0249">Electron transport</keyword>
<dbReference type="Proteomes" id="UP000742786">
    <property type="component" value="Unassembled WGS sequence"/>
</dbReference>
<reference evidence="11" key="1">
    <citation type="submission" date="2021-04" db="EMBL/GenBank/DDBJ databases">
        <authorList>
            <person name="Hornung B."/>
        </authorList>
    </citation>
    <scope>NUCLEOTIDE SEQUENCE</scope>
    <source>
        <strain evidence="11">G5G6</strain>
    </source>
</reference>
<keyword evidence="12" id="KW-1185">Reference proteome</keyword>
<dbReference type="Pfam" id="PF03116">
    <property type="entry name" value="NQR2_RnfD_RnfE"/>
    <property type="match status" value="1"/>
</dbReference>
<comment type="caution">
    <text evidence="11">The sequence shown here is derived from an EMBL/GenBank/DDBJ whole genome shotgun (WGS) entry which is preliminary data.</text>
</comment>
<feature type="modified residue" description="FMN phosphoryl threonine" evidence="10">
    <location>
        <position position="166"/>
    </location>
</feature>
<keyword evidence="6 10" id="KW-1278">Translocase</keyword>
<keyword evidence="8 10" id="KW-1133">Transmembrane helix</keyword>
<feature type="transmembrane region" description="Helical" evidence="10">
    <location>
        <begin position="277"/>
        <end position="296"/>
    </location>
</feature>
<organism evidence="11 12">
    <name type="scientific">Georgfuchsia toluolica</name>
    <dbReference type="NCBI Taxonomy" id="424218"/>
    <lineage>
        <taxon>Bacteria</taxon>
        <taxon>Pseudomonadati</taxon>
        <taxon>Pseudomonadota</taxon>
        <taxon>Betaproteobacteria</taxon>
        <taxon>Nitrosomonadales</taxon>
        <taxon>Sterolibacteriaceae</taxon>
        <taxon>Georgfuchsia</taxon>
    </lineage>
</organism>
<dbReference type="InterPro" id="IPR004338">
    <property type="entry name" value="NqrB/RnfD"/>
</dbReference>
<dbReference type="AlphaFoldDB" id="A0A916J421"/>
<keyword evidence="4 10" id="KW-0288">FMN</keyword>
<feature type="transmembrane region" description="Helical" evidence="10">
    <location>
        <begin position="202"/>
        <end position="221"/>
    </location>
</feature>
<dbReference type="NCBIfam" id="TIGR01946">
    <property type="entry name" value="rnfD"/>
    <property type="match status" value="1"/>
</dbReference>
<feature type="transmembrane region" description="Helical" evidence="10">
    <location>
        <begin position="250"/>
        <end position="270"/>
    </location>
</feature>
<evidence type="ECO:0000256" key="4">
    <source>
        <dbReference type="ARBA" id="ARBA00022643"/>
    </source>
</evidence>
<dbReference type="GO" id="GO:0055085">
    <property type="term" value="P:transmembrane transport"/>
    <property type="evidence" value="ECO:0007669"/>
    <property type="project" value="InterPro"/>
</dbReference>
<comment type="caution">
    <text evidence="10">Lacks conserved residue(s) required for the propagation of feature annotation.</text>
</comment>
<evidence type="ECO:0000256" key="6">
    <source>
        <dbReference type="ARBA" id="ARBA00022967"/>
    </source>
</evidence>
<comment type="cofactor">
    <cofactor evidence="10">
        <name>FMN</name>
        <dbReference type="ChEBI" id="CHEBI:58210"/>
    </cofactor>
</comment>
<keyword evidence="3 10" id="KW-0285">Flavoprotein</keyword>
<evidence type="ECO:0000256" key="7">
    <source>
        <dbReference type="ARBA" id="ARBA00022982"/>
    </source>
</evidence>
<evidence type="ECO:0000256" key="9">
    <source>
        <dbReference type="ARBA" id="ARBA00023136"/>
    </source>
</evidence>
<comment type="subcellular location">
    <subcellularLocation>
        <location evidence="10">Cell inner membrane</location>
        <topology evidence="10">Multi-pass membrane protein</topology>
    </subcellularLocation>
</comment>
<dbReference type="PANTHER" id="PTHR30578:SF0">
    <property type="entry name" value="ION-TRANSLOCATING OXIDOREDUCTASE COMPLEX SUBUNIT D"/>
    <property type="match status" value="1"/>
</dbReference>
<keyword evidence="10" id="KW-0997">Cell inner membrane</keyword>
<comment type="similarity">
    <text evidence="10">Belongs to the NqrB/RnfD family.</text>
</comment>
<dbReference type="EC" id="7.-.-.-" evidence="10"/>
<dbReference type="PANTHER" id="PTHR30578">
    <property type="entry name" value="ELECTRON TRANSPORT COMPLEX PROTEIN RNFD"/>
    <property type="match status" value="1"/>
</dbReference>
<gene>
    <name evidence="10 11" type="primary">rnfD</name>
    <name evidence="11" type="ORF">GTOL_11459</name>
</gene>
<accession>A0A916J421</accession>
<keyword evidence="9 10" id="KW-0472">Membrane</keyword>
<keyword evidence="1 10" id="KW-0813">Transport</keyword>
<comment type="subunit">
    <text evidence="10">The complex is composed of six subunits: RnfA, RnfB, RnfC, RnfD, RnfE and RnfG.</text>
</comment>
<evidence type="ECO:0000256" key="2">
    <source>
        <dbReference type="ARBA" id="ARBA00022553"/>
    </source>
</evidence>
<evidence type="ECO:0000256" key="5">
    <source>
        <dbReference type="ARBA" id="ARBA00022692"/>
    </source>
</evidence>
<keyword evidence="10" id="KW-1003">Cell membrane</keyword>
<comment type="function">
    <text evidence="10">Part of a membrane-bound complex that couples electron transfer with translocation of ions across the membrane.</text>
</comment>
<proteinExistence type="inferred from homology"/>
<sequence length="332" mass="35107">MSETPVSESSPTLHLSSGPHIFSGRSTAQIMWTVNLSLLPALLWAWAVFGWAVLAITLSAILGCVVAEYAVCRIAKTASTIADGSAVCSGLLLAFTLPPGISIWMPFIGGMLALIFTKGIFGGLGYNIFNVALVGRAMMMATFPVEMTTRWLKPALGNVDAVSSATLLAQIKLGGSEALTKILAAIPDGGKLWLDFFLGMRAGSIGEVSVLMIILGAAFLLWKGIIKLYIPLSILAGVALMAPFSPAPGLYMLSGGLWLGAFFMATDYVTSPTMPRGQIIFGLGIGLLTGIIRNWGGYPEGICYAIMLMNILTPALNDWFRPKRLAAEGAPS</sequence>
<evidence type="ECO:0000313" key="11">
    <source>
        <dbReference type="EMBL" id="CAG4883576.1"/>
    </source>
</evidence>
<dbReference type="RefSeq" id="WP_220635526.1">
    <property type="nucleotide sequence ID" value="NZ_CAJQUM010000001.1"/>
</dbReference>
<evidence type="ECO:0000256" key="3">
    <source>
        <dbReference type="ARBA" id="ARBA00022630"/>
    </source>
</evidence>
<evidence type="ECO:0000313" key="12">
    <source>
        <dbReference type="Proteomes" id="UP000742786"/>
    </source>
</evidence>
<keyword evidence="5 10" id="KW-0812">Transmembrane</keyword>
<name>A0A916J421_9PROT</name>
<feature type="transmembrane region" description="Helical" evidence="10">
    <location>
        <begin position="41"/>
        <end position="66"/>
    </location>
</feature>
<dbReference type="GO" id="GO:0022900">
    <property type="term" value="P:electron transport chain"/>
    <property type="evidence" value="ECO:0007669"/>
    <property type="project" value="UniProtKB-UniRule"/>
</dbReference>
<dbReference type="InterPro" id="IPR011303">
    <property type="entry name" value="RnfD_bac"/>
</dbReference>
<evidence type="ECO:0000256" key="8">
    <source>
        <dbReference type="ARBA" id="ARBA00022989"/>
    </source>
</evidence>
<keyword evidence="2 10" id="KW-0597">Phosphoprotein</keyword>
<evidence type="ECO:0000256" key="1">
    <source>
        <dbReference type="ARBA" id="ARBA00022448"/>
    </source>
</evidence>
<dbReference type="EMBL" id="CAJQUM010000001">
    <property type="protein sequence ID" value="CAG4883576.1"/>
    <property type="molecule type" value="Genomic_DNA"/>
</dbReference>